<keyword evidence="2" id="KW-1185">Reference proteome</keyword>
<organism evidence="1 2">
    <name type="scientific">Stichopus japonicus</name>
    <name type="common">Sea cucumber</name>
    <dbReference type="NCBI Taxonomy" id="307972"/>
    <lineage>
        <taxon>Eukaryota</taxon>
        <taxon>Metazoa</taxon>
        <taxon>Echinodermata</taxon>
        <taxon>Eleutherozoa</taxon>
        <taxon>Echinozoa</taxon>
        <taxon>Holothuroidea</taxon>
        <taxon>Aspidochirotacea</taxon>
        <taxon>Aspidochirotida</taxon>
        <taxon>Stichopodidae</taxon>
        <taxon>Apostichopus</taxon>
    </lineage>
</organism>
<dbReference type="InterPro" id="IPR032675">
    <property type="entry name" value="LRR_dom_sf"/>
</dbReference>
<gene>
    <name evidence="1" type="ORF">BSL78_25326</name>
</gene>
<dbReference type="OrthoDB" id="6421103at2759"/>
<sequence>MAKACRRWYNGILRSPSLWRSTEVQLRGNWRDNSEIDYIRYLGQYLKRLTVCGAIRCHRHTKKFQRSVTTIFANLYRQGPVQLNDLTITEFHFQSYFRGTSGAFARAGVIKSMNRFLRQQRKLRAIDLSFNTVTEEEGVSLLSSLANARCVTKLERLNIEEFFKNKERMYVSVEFVHAVTQFINLRLLVINYSCLSNELLCGLGNHANYIGKMERLDVRCSRSDSSDHAIHPSSWQSFKDSFPSVKVHFRLHSLVKLNDLQRILVSQIPLTDLVILGHNDDNFQPDRTLRFVARNYQSVLEKFVIDVSPSYRCYHQSLVTIFKDCTKLNSLELRGRVEWPTLREVFEHLDERYFKRDSCPELDYFRMTVVAQAADSYVEEALIFEEYRDKLYQRRLDYELVVEPQFFPLPVAYNHDEPFAFQMPGEPIFID</sequence>
<comment type="caution">
    <text evidence="1">The sequence shown here is derived from an EMBL/GenBank/DDBJ whole genome shotgun (WGS) entry which is preliminary data.</text>
</comment>
<evidence type="ECO:0000313" key="2">
    <source>
        <dbReference type="Proteomes" id="UP000230750"/>
    </source>
</evidence>
<dbReference type="Proteomes" id="UP000230750">
    <property type="component" value="Unassembled WGS sequence"/>
</dbReference>
<dbReference type="AlphaFoldDB" id="A0A2G8JPZ9"/>
<name>A0A2G8JPZ9_STIJA</name>
<dbReference type="STRING" id="307972.A0A2G8JPZ9"/>
<reference evidence="1 2" key="1">
    <citation type="journal article" date="2017" name="PLoS Biol.">
        <title>The sea cucumber genome provides insights into morphological evolution and visceral regeneration.</title>
        <authorList>
            <person name="Zhang X."/>
            <person name="Sun L."/>
            <person name="Yuan J."/>
            <person name="Sun Y."/>
            <person name="Gao Y."/>
            <person name="Zhang L."/>
            <person name="Li S."/>
            <person name="Dai H."/>
            <person name="Hamel J.F."/>
            <person name="Liu C."/>
            <person name="Yu Y."/>
            <person name="Liu S."/>
            <person name="Lin W."/>
            <person name="Guo K."/>
            <person name="Jin S."/>
            <person name="Xu P."/>
            <person name="Storey K.B."/>
            <person name="Huan P."/>
            <person name="Zhang T."/>
            <person name="Zhou Y."/>
            <person name="Zhang J."/>
            <person name="Lin C."/>
            <person name="Li X."/>
            <person name="Xing L."/>
            <person name="Huo D."/>
            <person name="Sun M."/>
            <person name="Wang L."/>
            <person name="Mercier A."/>
            <person name="Li F."/>
            <person name="Yang H."/>
            <person name="Xiang J."/>
        </authorList>
    </citation>
    <scope>NUCLEOTIDE SEQUENCE [LARGE SCALE GENOMIC DNA]</scope>
    <source>
        <strain evidence="1">Shaxun</strain>
        <tissue evidence="1">Muscle</tissue>
    </source>
</reference>
<evidence type="ECO:0000313" key="1">
    <source>
        <dbReference type="EMBL" id="PIK37836.1"/>
    </source>
</evidence>
<dbReference type="EMBL" id="MRZV01001442">
    <property type="protein sequence ID" value="PIK37836.1"/>
    <property type="molecule type" value="Genomic_DNA"/>
</dbReference>
<protein>
    <submittedName>
        <fullName evidence="1">Uncharacterized protein</fullName>
    </submittedName>
</protein>
<dbReference type="SUPFAM" id="SSF52047">
    <property type="entry name" value="RNI-like"/>
    <property type="match status" value="1"/>
</dbReference>
<accession>A0A2G8JPZ9</accession>
<dbReference type="Gene3D" id="3.80.10.10">
    <property type="entry name" value="Ribonuclease Inhibitor"/>
    <property type="match status" value="1"/>
</dbReference>
<proteinExistence type="predicted"/>